<evidence type="ECO:0000256" key="3">
    <source>
        <dbReference type="ARBA" id="ARBA00022448"/>
    </source>
</evidence>
<feature type="transmembrane region" description="Helical" evidence="8">
    <location>
        <begin position="139"/>
        <end position="161"/>
    </location>
</feature>
<comment type="subcellular location">
    <subcellularLocation>
        <location evidence="1">Cell membrane</location>
        <topology evidence="1">Multi-pass membrane protein</topology>
    </subcellularLocation>
</comment>
<evidence type="ECO:0000256" key="4">
    <source>
        <dbReference type="ARBA" id="ARBA00022475"/>
    </source>
</evidence>
<keyword evidence="6 8" id="KW-1133">Transmembrane helix</keyword>
<organism evidence="9 10">
    <name type="scientific">Caulobacter segnis (strain ATCC 21756 / DSM 7131 / JCM 7823 / NBRC 15250 / LMG 17158 / TK0059)</name>
    <name type="common">Mycoplana segnis</name>
    <dbReference type="NCBI Taxonomy" id="509190"/>
    <lineage>
        <taxon>Bacteria</taxon>
        <taxon>Pseudomonadati</taxon>
        <taxon>Pseudomonadota</taxon>
        <taxon>Alphaproteobacteria</taxon>
        <taxon>Caulobacterales</taxon>
        <taxon>Caulobacteraceae</taxon>
        <taxon>Caulobacter</taxon>
    </lineage>
</organism>
<accession>D5VGM3</accession>
<protein>
    <submittedName>
        <fullName evidence="9">Transport system permease protein</fullName>
    </submittedName>
</protein>
<feature type="transmembrane region" description="Helical" evidence="8">
    <location>
        <begin position="305"/>
        <end position="323"/>
    </location>
</feature>
<feature type="transmembrane region" description="Helical" evidence="8">
    <location>
        <begin position="52"/>
        <end position="74"/>
    </location>
</feature>
<dbReference type="Pfam" id="PF01032">
    <property type="entry name" value="FecCD"/>
    <property type="match status" value="1"/>
</dbReference>
<dbReference type="RefSeq" id="WP_013079121.1">
    <property type="nucleotide sequence ID" value="NC_014100.1"/>
</dbReference>
<dbReference type="KEGG" id="cse:Cseg_1995"/>
<evidence type="ECO:0000256" key="1">
    <source>
        <dbReference type="ARBA" id="ARBA00004651"/>
    </source>
</evidence>
<sequence length="328" mass="33517">MKTRSVWLVCGVLAAALVLLFALSLCAGRVWTPWSAWISNGADPRWAIVFGLRLPRTILALLVGGALGLSGAALQGYTRNPLAEPGVLGVSSSAALGAVLTLYLGAAAEASWILPGAAMVGAGLGVFALLALAGVTSSVVTFILAGFIIQTVCTAGISLALNLAPNPWAVDEIVSWLMGSLADRSVEEVRIAAPGVIVGSLVLLTQGRALDALTLGEQGARSLGVSLTRTRLLLAIGVALTVGSSVAVTGVIGFVGLIVPHLLRPWVGSRPGALLWPSLLGGAALTLGADILVRLTPAAEEIKLGVAMAALGGPFFLWMLVAMRRRLA</sequence>
<feature type="transmembrane region" description="Helical" evidence="8">
    <location>
        <begin position="112"/>
        <end position="132"/>
    </location>
</feature>
<evidence type="ECO:0000313" key="10">
    <source>
        <dbReference type="Proteomes" id="UP000002629"/>
    </source>
</evidence>
<evidence type="ECO:0000256" key="5">
    <source>
        <dbReference type="ARBA" id="ARBA00022692"/>
    </source>
</evidence>
<evidence type="ECO:0000256" key="2">
    <source>
        <dbReference type="ARBA" id="ARBA00007935"/>
    </source>
</evidence>
<dbReference type="HOGENOM" id="CLU_013016_0_3_5"/>
<name>D5VGM3_CAUST</name>
<dbReference type="eggNOG" id="COG0609">
    <property type="taxonomic scope" value="Bacteria"/>
</dbReference>
<dbReference type="EMBL" id="CP002008">
    <property type="protein sequence ID" value="ADG10466.1"/>
    <property type="molecule type" value="Genomic_DNA"/>
</dbReference>
<dbReference type="AlphaFoldDB" id="D5VGM3"/>
<dbReference type="Proteomes" id="UP000002629">
    <property type="component" value="Chromosome"/>
</dbReference>
<keyword evidence="5 8" id="KW-0812">Transmembrane</keyword>
<gene>
    <name evidence="9" type="ordered locus">Cseg_1995</name>
</gene>
<evidence type="ECO:0000256" key="6">
    <source>
        <dbReference type="ARBA" id="ARBA00022989"/>
    </source>
</evidence>
<feature type="transmembrane region" description="Helical" evidence="8">
    <location>
        <begin position="274"/>
        <end position="293"/>
    </location>
</feature>
<dbReference type="CDD" id="cd06550">
    <property type="entry name" value="TM_ABC_iron-siderophores_like"/>
    <property type="match status" value="1"/>
</dbReference>
<dbReference type="InterPro" id="IPR037294">
    <property type="entry name" value="ABC_BtuC-like"/>
</dbReference>
<dbReference type="SUPFAM" id="SSF81345">
    <property type="entry name" value="ABC transporter involved in vitamin B12 uptake, BtuC"/>
    <property type="match status" value="1"/>
</dbReference>
<dbReference type="GO" id="GO:0005886">
    <property type="term" value="C:plasma membrane"/>
    <property type="evidence" value="ECO:0007669"/>
    <property type="project" value="UniProtKB-SubCell"/>
</dbReference>
<dbReference type="Gene3D" id="1.10.3470.10">
    <property type="entry name" value="ABC transporter involved in vitamin B12 uptake, BtuC"/>
    <property type="match status" value="1"/>
</dbReference>
<evidence type="ECO:0000313" key="9">
    <source>
        <dbReference type="EMBL" id="ADG10466.1"/>
    </source>
</evidence>
<dbReference type="PANTHER" id="PTHR30472">
    <property type="entry name" value="FERRIC ENTEROBACTIN TRANSPORT SYSTEM PERMEASE PROTEIN"/>
    <property type="match status" value="1"/>
</dbReference>
<reference evidence="10" key="1">
    <citation type="journal article" date="2011" name="J. Bacteriol.">
        <title>Genome sequences of eight morphologically diverse alphaproteobacteria.</title>
        <authorList>
            <consortium name="US DOE Joint Genome Institute"/>
            <person name="Brown P.J."/>
            <person name="Kysela D.T."/>
            <person name="Buechlein A."/>
            <person name="Hemmerich C."/>
            <person name="Brun Y.V."/>
        </authorList>
    </citation>
    <scope>NUCLEOTIDE SEQUENCE [LARGE SCALE GENOMIC DNA]</scope>
    <source>
        <strain evidence="10">ATCC 21756 / DSM 7131 / JCM 7823 / NBRC 15250 / LMG 17158 / TK0059</strain>
    </source>
</reference>
<dbReference type="STRING" id="509190.Cseg_1995"/>
<keyword evidence="4" id="KW-1003">Cell membrane</keyword>
<dbReference type="PANTHER" id="PTHR30472:SF25">
    <property type="entry name" value="ABC TRANSPORTER PERMEASE PROTEIN MJ0876-RELATED"/>
    <property type="match status" value="1"/>
</dbReference>
<keyword evidence="7 8" id="KW-0472">Membrane</keyword>
<feature type="transmembrane region" description="Helical" evidence="8">
    <location>
        <begin position="86"/>
        <end position="106"/>
    </location>
</feature>
<dbReference type="GO" id="GO:0022857">
    <property type="term" value="F:transmembrane transporter activity"/>
    <property type="evidence" value="ECO:0007669"/>
    <property type="project" value="InterPro"/>
</dbReference>
<comment type="similarity">
    <text evidence="2">Belongs to the binding-protein-dependent transport system permease family. FecCD subfamily.</text>
</comment>
<dbReference type="InterPro" id="IPR000522">
    <property type="entry name" value="ABC_transptr_permease_BtuC"/>
</dbReference>
<evidence type="ECO:0000256" key="7">
    <source>
        <dbReference type="ARBA" id="ARBA00023136"/>
    </source>
</evidence>
<keyword evidence="3" id="KW-0813">Transport</keyword>
<proteinExistence type="inferred from homology"/>
<feature type="transmembrane region" description="Helical" evidence="8">
    <location>
        <begin position="232"/>
        <end position="262"/>
    </location>
</feature>
<evidence type="ECO:0000256" key="8">
    <source>
        <dbReference type="SAM" id="Phobius"/>
    </source>
</evidence>